<dbReference type="VEuPathDB" id="VectorBase:ASTEI20_037606"/>
<organism evidence="1 2">
    <name type="scientific">Anopheles stephensi</name>
    <name type="common">Indo-Pakistan malaria mosquito</name>
    <dbReference type="NCBI Taxonomy" id="30069"/>
    <lineage>
        <taxon>Eukaryota</taxon>
        <taxon>Metazoa</taxon>
        <taxon>Ecdysozoa</taxon>
        <taxon>Arthropoda</taxon>
        <taxon>Hexapoda</taxon>
        <taxon>Insecta</taxon>
        <taxon>Pterygota</taxon>
        <taxon>Neoptera</taxon>
        <taxon>Endopterygota</taxon>
        <taxon>Diptera</taxon>
        <taxon>Nematocera</taxon>
        <taxon>Culicoidea</taxon>
        <taxon>Culicidae</taxon>
        <taxon>Anophelinae</taxon>
        <taxon>Anopheles</taxon>
    </lineage>
</organism>
<dbReference type="Proteomes" id="UP000076408">
    <property type="component" value="Unassembled WGS sequence"/>
</dbReference>
<proteinExistence type="predicted"/>
<evidence type="ECO:0000313" key="1">
    <source>
        <dbReference type="EnsemblMetazoa" id="ASTEI09705-PA"/>
    </source>
</evidence>
<reference evidence="1" key="2">
    <citation type="submission" date="2020-05" db="UniProtKB">
        <authorList>
            <consortium name="EnsemblMetazoa"/>
        </authorList>
    </citation>
    <scope>IDENTIFICATION</scope>
    <source>
        <strain evidence="1">Indian</strain>
    </source>
</reference>
<dbReference type="EnsemblMetazoa" id="ASTEI09705-RA">
    <property type="protein sequence ID" value="ASTEI09705-PA"/>
    <property type="gene ID" value="ASTEI09705"/>
</dbReference>
<dbReference type="VEuPathDB" id="VectorBase:ASTEI09705"/>
<keyword evidence="2" id="KW-1185">Reference proteome</keyword>
<dbReference type="OMA" id="RANCARQ"/>
<protein>
    <submittedName>
        <fullName evidence="1">Uncharacterized protein</fullName>
    </submittedName>
</protein>
<dbReference type="VEuPathDB" id="VectorBase:ASTE004471"/>
<dbReference type="AlphaFoldDB" id="A0A182YML9"/>
<name>A0A182YML9_ANOST</name>
<sequence>MSDLPITTNFSEKLLPENDVEQDIPAFKVIDRRKLLYEKMEVIDLTEDEFLREFKTFLNTLSDHRLDVDARRSGTKAKSSSVIYTLSVPVVFLSHVRTHQDTFINELFRINFSSSMVYGQLTAKTYRDDVTIYQLDDGTAKVEVYYRPSNNKMLDYLHKLVCCEDSLRKKSSPMNDESIPTSVELRRHLRLLISMAKARCHTHLAHFNLRTHCFVIGRPFVGNEGRIAVFAETILPDAELGYSCELFWKSFLLSIYEPLIESTVADNNRIAYITERLNKLSL</sequence>
<accession>A0A182YML9</accession>
<evidence type="ECO:0000313" key="2">
    <source>
        <dbReference type="Proteomes" id="UP000076408"/>
    </source>
</evidence>
<reference evidence="2" key="1">
    <citation type="journal article" date="2014" name="Genome Biol.">
        <title>Genome analysis of a major urban malaria vector mosquito, Anopheles stephensi.</title>
        <authorList>
            <person name="Jiang X."/>
            <person name="Peery A."/>
            <person name="Hall A.B."/>
            <person name="Sharma A."/>
            <person name="Chen X.G."/>
            <person name="Waterhouse R.M."/>
            <person name="Komissarov A."/>
            <person name="Riehle M.M."/>
            <person name="Shouche Y."/>
            <person name="Sharakhova M.V."/>
            <person name="Lawson D."/>
            <person name="Pakpour N."/>
            <person name="Arensburger P."/>
            <person name="Davidson V.L."/>
            <person name="Eiglmeier K."/>
            <person name="Emrich S."/>
            <person name="George P."/>
            <person name="Kennedy R.C."/>
            <person name="Mane S.P."/>
            <person name="Maslen G."/>
            <person name="Oringanje C."/>
            <person name="Qi Y."/>
            <person name="Settlage R."/>
            <person name="Tojo M."/>
            <person name="Tubio J.M."/>
            <person name="Unger M.F."/>
            <person name="Wang B."/>
            <person name="Vernick K.D."/>
            <person name="Ribeiro J.M."/>
            <person name="James A.A."/>
            <person name="Michel K."/>
            <person name="Riehle M.A."/>
            <person name="Luckhart S."/>
            <person name="Sharakhov I.V."/>
            <person name="Tu Z."/>
        </authorList>
    </citation>
    <scope>NUCLEOTIDE SEQUENCE [LARGE SCALE GENOMIC DNA]</scope>
    <source>
        <strain evidence="2">Indian</strain>
    </source>
</reference>